<dbReference type="PROSITE" id="PS51257">
    <property type="entry name" value="PROKAR_LIPOPROTEIN"/>
    <property type="match status" value="1"/>
</dbReference>
<dbReference type="RefSeq" id="WP_058296428.1">
    <property type="nucleotide sequence ID" value="NZ_CAKJVE010000004.1"/>
</dbReference>
<dbReference type="SMART" id="SM00849">
    <property type="entry name" value="Lactamase_B"/>
    <property type="match status" value="1"/>
</dbReference>
<protein>
    <submittedName>
        <fullName evidence="4">ComE operon protein 3</fullName>
    </submittedName>
    <submittedName>
        <fullName evidence="3">MBL fold metallo-hydrolase</fullName>
    </submittedName>
    <submittedName>
        <fullName evidence="2">Metallo-hydrolase/oxidoreductase</fullName>
    </submittedName>
</protein>
<evidence type="ECO:0000313" key="4">
    <source>
        <dbReference type="EMBL" id="VCT85652.1"/>
    </source>
</evidence>
<evidence type="ECO:0000313" key="2">
    <source>
        <dbReference type="EMBL" id="CAG9705133.1"/>
    </source>
</evidence>
<gene>
    <name evidence="4" type="primary">comEC_4</name>
    <name evidence="2" type="ORF">CNEO_41636</name>
    <name evidence="4" type="ORF">CNEONATNEC25_03255</name>
    <name evidence="3" type="ORF">CQ394_11480</name>
</gene>
<dbReference type="EMBL" id="UWJD01000002">
    <property type="protein sequence ID" value="VCT85652.1"/>
    <property type="molecule type" value="Genomic_DNA"/>
</dbReference>
<dbReference type="OrthoDB" id="9761531at2"/>
<dbReference type="EMBL" id="CAKJVE010000004">
    <property type="protein sequence ID" value="CAG9705133.1"/>
    <property type="molecule type" value="Genomic_DNA"/>
</dbReference>
<dbReference type="InterPro" id="IPR035681">
    <property type="entry name" value="ComA-like_MBL"/>
</dbReference>
<dbReference type="InterPro" id="IPR001279">
    <property type="entry name" value="Metallo-B-lactamas"/>
</dbReference>
<evidence type="ECO:0000313" key="3">
    <source>
        <dbReference type="EMBL" id="PEG32281.1"/>
    </source>
</evidence>
<reference evidence="2" key="3">
    <citation type="submission" date="2021-10" db="EMBL/GenBank/DDBJ databases">
        <authorList>
            <person name="Mesa V."/>
        </authorList>
    </citation>
    <scope>NUCLEOTIDE SEQUENCE</scope>
    <source>
        <strain evidence="2">CC3_PB</strain>
    </source>
</reference>
<dbReference type="InterPro" id="IPR052159">
    <property type="entry name" value="Competence_DNA_uptake"/>
</dbReference>
<dbReference type="Gene3D" id="3.60.15.10">
    <property type="entry name" value="Ribonuclease Z/Hydroxyacylglutathione hydrolase-like"/>
    <property type="match status" value="1"/>
</dbReference>
<dbReference type="InterPro" id="IPR036866">
    <property type="entry name" value="RibonucZ/Hydroxyglut_hydro"/>
</dbReference>
<evidence type="ECO:0000313" key="5">
    <source>
        <dbReference type="Proteomes" id="UP000220840"/>
    </source>
</evidence>
<dbReference type="Pfam" id="PF00753">
    <property type="entry name" value="Lactamase_B"/>
    <property type="match status" value="1"/>
</dbReference>
<accession>A0A2A7MLP7</accession>
<name>A0A2A7MLP7_9CLOT</name>
<proteinExistence type="predicted"/>
<dbReference type="STRING" id="137838.GCA_001458595_03786"/>
<dbReference type="Proteomes" id="UP000789738">
    <property type="component" value="Unassembled WGS sequence"/>
</dbReference>
<dbReference type="PANTHER" id="PTHR30619:SF1">
    <property type="entry name" value="RECOMBINATION PROTEIN 2"/>
    <property type="match status" value="1"/>
</dbReference>
<evidence type="ECO:0000259" key="1">
    <source>
        <dbReference type="SMART" id="SM00849"/>
    </source>
</evidence>
<dbReference type="Proteomes" id="UP000431451">
    <property type="component" value="Unassembled WGS sequence"/>
</dbReference>
<sequence>MTKRLLLLILNIVIVCMFIGCYSSKQYNNYNQANDELIIKFFDAGKADCILIGIQDKYIMIDTGLDKNKNEISTYLKSQGIDSLEYLILTHMDKDHIGGADEIINKFKINNLIQPDYKKESNQYEEYEEAIEKSNIQPTLLHEEISVKIDDVEIKICPPKKDEYKKSNDYSIIVEINYKDKSFLFMGDAEEERIKEFLKYNKKYFSVIKMPHHGRVNNMTENLIENTKPQYSIITSSKEETADDKTILILEKYNVKNYFTENGDITIKSDGKDISISQ</sequence>
<dbReference type="SUPFAM" id="SSF56281">
    <property type="entry name" value="Metallo-hydrolase/oxidoreductase"/>
    <property type="match status" value="1"/>
</dbReference>
<dbReference type="PANTHER" id="PTHR30619">
    <property type="entry name" value="DNA INTERNALIZATION/COMPETENCE PROTEIN COMEC/REC2"/>
    <property type="match status" value="1"/>
</dbReference>
<dbReference type="Proteomes" id="UP000220840">
    <property type="component" value="Unassembled WGS sequence"/>
</dbReference>
<dbReference type="EMBL" id="PDCJ01000001">
    <property type="protein sequence ID" value="PEG32281.1"/>
    <property type="molecule type" value="Genomic_DNA"/>
</dbReference>
<reference evidence="3 5" key="1">
    <citation type="submission" date="2017-10" db="EMBL/GenBank/DDBJ databases">
        <title>Effective Description of Clostridium neonatale sp. nov. linked to necrotizing enterocolitis in neonates and a clarification of species assignable to the genus Clostridium (Prazmowski 1880) emend. Lawson and Rainey 2016.</title>
        <authorList>
            <person name="Bernard K."/>
            <person name="Burdz T."/>
            <person name="Wiebe D."/>
            <person name="Balcewich B."/>
            <person name="Alfa M."/>
            <person name="Bernier A.-M."/>
        </authorList>
    </citation>
    <scope>NUCLEOTIDE SEQUENCE [LARGE SCALE GENOMIC DNA]</scope>
    <source>
        <strain evidence="3 5">LCDC99A005</strain>
    </source>
</reference>
<dbReference type="AlphaFoldDB" id="A0A2A7MLP7"/>
<dbReference type="CDD" id="cd07731">
    <property type="entry name" value="ComA-like_MBL-fold"/>
    <property type="match status" value="1"/>
</dbReference>
<evidence type="ECO:0000313" key="6">
    <source>
        <dbReference type="Proteomes" id="UP000431451"/>
    </source>
</evidence>
<dbReference type="GO" id="GO:0016787">
    <property type="term" value="F:hydrolase activity"/>
    <property type="evidence" value="ECO:0007669"/>
    <property type="project" value="UniProtKB-KW"/>
</dbReference>
<keyword evidence="5" id="KW-1185">Reference proteome</keyword>
<organism evidence="3 5">
    <name type="scientific">Clostridium neonatale</name>
    <dbReference type="NCBI Taxonomy" id="137838"/>
    <lineage>
        <taxon>Bacteria</taxon>
        <taxon>Bacillati</taxon>
        <taxon>Bacillota</taxon>
        <taxon>Clostridia</taxon>
        <taxon>Eubacteriales</taxon>
        <taxon>Clostridiaceae</taxon>
        <taxon>Clostridium</taxon>
    </lineage>
</organism>
<feature type="domain" description="Metallo-beta-lactamase" evidence="1">
    <location>
        <begin position="46"/>
        <end position="238"/>
    </location>
</feature>
<keyword evidence="3" id="KW-0378">Hydrolase</keyword>
<reference evidence="4 6" key="2">
    <citation type="submission" date="2018-06" db="EMBL/GenBank/DDBJ databases">
        <authorList>
            <consortium name="IHU Genomes"/>
        </authorList>
    </citation>
    <scope>NUCLEOTIDE SEQUENCE [LARGE SCALE GENOMIC DNA]</scope>
    <source>
        <strain evidence="4 6">NEC25</strain>
    </source>
</reference>